<keyword evidence="2" id="KW-1185">Reference proteome</keyword>
<name>A0A1W0WGQ0_HYPEX</name>
<proteinExistence type="predicted"/>
<evidence type="ECO:0000313" key="1">
    <source>
        <dbReference type="EMBL" id="OQV14378.1"/>
    </source>
</evidence>
<organism evidence="1 2">
    <name type="scientific">Hypsibius exemplaris</name>
    <name type="common">Freshwater tardigrade</name>
    <dbReference type="NCBI Taxonomy" id="2072580"/>
    <lineage>
        <taxon>Eukaryota</taxon>
        <taxon>Metazoa</taxon>
        <taxon>Ecdysozoa</taxon>
        <taxon>Tardigrada</taxon>
        <taxon>Eutardigrada</taxon>
        <taxon>Parachela</taxon>
        <taxon>Hypsibioidea</taxon>
        <taxon>Hypsibiidae</taxon>
        <taxon>Hypsibius</taxon>
    </lineage>
</organism>
<comment type="caution">
    <text evidence="1">The sequence shown here is derived from an EMBL/GenBank/DDBJ whole genome shotgun (WGS) entry which is preliminary data.</text>
</comment>
<accession>A0A1W0WGQ0</accession>
<evidence type="ECO:0000313" key="2">
    <source>
        <dbReference type="Proteomes" id="UP000192578"/>
    </source>
</evidence>
<dbReference type="AlphaFoldDB" id="A0A1W0WGQ0"/>
<protein>
    <submittedName>
        <fullName evidence="1">Uncharacterized protein</fullName>
    </submittedName>
</protein>
<dbReference type="EMBL" id="MTYJ01000105">
    <property type="protein sequence ID" value="OQV14378.1"/>
    <property type="molecule type" value="Genomic_DNA"/>
</dbReference>
<sequence length="77" mass="8754">MSQVVRYIRSKQAAEPSTAFKFGGFHPVLRKRSQQSVDFQAVLLQIQKRHRSHVKVPVLQSIHTGEGGLHGFRGLWC</sequence>
<gene>
    <name evidence="1" type="ORF">BV898_11358</name>
</gene>
<reference evidence="2" key="1">
    <citation type="submission" date="2017-01" db="EMBL/GenBank/DDBJ databases">
        <title>Comparative genomics of anhydrobiosis in the tardigrade Hypsibius dujardini.</title>
        <authorList>
            <person name="Yoshida Y."/>
            <person name="Koutsovoulos G."/>
            <person name="Laetsch D."/>
            <person name="Stevens L."/>
            <person name="Kumar S."/>
            <person name="Horikawa D."/>
            <person name="Ishino K."/>
            <person name="Komine S."/>
            <person name="Tomita M."/>
            <person name="Blaxter M."/>
            <person name="Arakawa K."/>
        </authorList>
    </citation>
    <scope>NUCLEOTIDE SEQUENCE [LARGE SCALE GENOMIC DNA]</scope>
    <source>
        <strain evidence="2">Z151</strain>
    </source>
</reference>
<dbReference type="Proteomes" id="UP000192578">
    <property type="component" value="Unassembled WGS sequence"/>
</dbReference>